<dbReference type="InterPro" id="IPR043128">
    <property type="entry name" value="Rev_trsase/Diguanyl_cyclase"/>
</dbReference>
<reference evidence="1 2" key="1">
    <citation type="submission" date="2017-11" db="EMBL/GenBank/DDBJ databases">
        <title>De-novo sequencing of pomegranate (Punica granatum L.) genome.</title>
        <authorList>
            <person name="Akparov Z."/>
            <person name="Amiraslanov A."/>
            <person name="Hajiyeva S."/>
            <person name="Abbasov M."/>
            <person name="Kaur K."/>
            <person name="Hamwieh A."/>
            <person name="Solovyev V."/>
            <person name="Salamov A."/>
            <person name="Braich B."/>
            <person name="Kosarev P."/>
            <person name="Mahmoud A."/>
            <person name="Hajiyev E."/>
            <person name="Babayeva S."/>
            <person name="Izzatullayeva V."/>
            <person name="Mammadov A."/>
            <person name="Mammadov A."/>
            <person name="Sharifova S."/>
            <person name="Ojaghi J."/>
            <person name="Eynullazada K."/>
            <person name="Bayramov B."/>
            <person name="Abdulazimova A."/>
            <person name="Shahmuradov I."/>
        </authorList>
    </citation>
    <scope>NUCLEOTIDE SEQUENCE [LARGE SCALE GENOMIC DNA]</scope>
    <source>
        <strain evidence="2">cv. AG2017</strain>
        <tissue evidence="1">Leaf</tissue>
    </source>
</reference>
<dbReference type="Gene3D" id="3.10.10.10">
    <property type="entry name" value="HIV Type 1 Reverse Transcriptase, subunit A, domain 1"/>
    <property type="match status" value="1"/>
</dbReference>
<dbReference type="EMBL" id="PGOL01044043">
    <property type="protein sequence ID" value="PKH86496.1"/>
    <property type="molecule type" value="Genomic_DNA"/>
</dbReference>
<accession>A0A2I0H1C8</accession>
<gene>
    <name evidence="1" type="ORF">CRG98_049987</name>
</gene>
<dbReference type="Gene3D" id="3.30.70.270">
    <property type="match status" value="1"/>
</dbReference>
<organism evidence="1 2">
    <name type="scientific">Punica granatum</name>
    <name type="common">Pomegranate</name>
    <dbReference type="NCBI Taxonomy" id="22663"/>
    <lineage>
        <taxon>Eukaryota</taxon>
        <taxon>Viridiplantae</taxon>
        <taxon>Streptophyta</taxon>
        <taxon>Embryophyta</taxon>
        <taxon>Tracheophyta</taxon>
        <taxon>Spermatophyta</taxon>
        <taxon>Magnoliopsida</taxon>
        <taxon>eudicotyledons</taxon>
        <taxon>Gunneridae</taxon>
        <taxon>Pentapetalae</taxon>
        <taxon>rosids</taxon>
        <taxon>malvids</taxon>
        <taxon>Myrtales</taxon>
        <taxon>Lythraceae</taxon>
        <taxon>Punica</taxon>
    </lineage>
</organism>
<evidence type="ECO:0008006" key="3">
    <source>
        <dbReference type="Google" id="ProtNLM"/>
    </source>
</evidence>
<sequence>MEVPEEAKPLLAEFEEIIPEELPDGLPPMRDIQHQIDLILGASLPNMPYYRMSPHESAIRQEKVEDLLGKCHIRESLSPCAVPALLTAKKYGSWHMCVDSRAINKITVGYKFHIPRLDDMLDQLYGAVMFSKIDLRSG</sequence>
<proteinExistence type="predicted"/>
<dbReference type="PANTHER" id="PTHR35046:SF18">
    <property type="entry name" value="RNA-DIRECTED DNA POLYMERASE"/>
    <property type="match status" value="1"/>
</dbReference>
<dbReference type="InterPro" id="IPR043502">
    <property type="entry name" value="DNA/RNA_pol_sf"/>
</dbReference>
<comment type="caution">
    <text evidence="1">The sequence shown here is derived from an EMBL/GenBank/DDBJ whole genome shotgun (WGS) entry which is preliminary data.</text>
</comment>
<protein>
    <recommendedName>
        <fullName evidence="3">Reverse transcriptase domain-containing protein</fullName>
    </recommendedName>
</protein>
<dbReference type="Proteomes" id="UP000233551">
    <property type="component" value="Unassembled WGS sequence"/>
</dbReference>
<evidence type="ECO:0000313" key="2">
    <source>
        <dbReference type="Proteomes" id="UP000233551"/>
    </source>
</evidence>
<dbReference type="SUPFAM" id="SSF56672">
    <property type="entry name" value="DNA/RNA polymerases"/>
    <property type="match status" value="1"/>
</dbReference>
<dbReference type="AlphaFoldDB" id="A0A2I0H1C8"/>
<name>A0A2I0H1C8_PUNGR</name>
<keyword evidence="2" id="KW-1185">Reference proteome</keyword>
<evidence type="ECO:0000313" key="1">
    <source>
        <dbReference type="EMBL" id="PKH86496.1"/>
    </source>
</evidence>
<dbReference type="STRING" id="22663.A0A2I0H1C8"/>
<dbReference type="PANTHER" id="PTHR35046">
    <property type="entry name" value="ZINC KNUCKLE (CCHC-TYPE) FAMILY PROTEIN"/>
    <property type="match status" value="1"/>
</dbReference>